<comment type="caution">
    <text evidence="1">The sequence shown here is derived from an EMBL/GenBank/DDBJ whole genome shotgun (WGS) entry which is preliminary data.</text>
</comment>
<sequence>MISSSRRGDVGAAVRVVPDSPYSAICVVVARGYLDDPVSGAGLAHLFEHVWFAHELDAPTVEWGETREHAVVLHHVCPPEEVPAVVPALAQRLLRCRAALPDAMAPRVAASLRLIALERRTGRERRVFGFPRRDIARALRGDPGFDPVAVDTDGLRFDDITSFLTGRRLAVCVAGPQASPLPSPEDLLAAFAVPPDQDGTVSAPAPALAGGWTVATDDVEASATAWLLPPTVDVAAAAWLAIGLIERCPPPAGLRWVSGRVVSPFGAAAVRGGHLFAVAAGLADGPAPDLVHDHLLPLLRGDLAQFDAVRATTDATRIEAADQAAIDAIDLIGPATGHDAVRHAVREASTDTMRDFAELLAESPHADFRARAGSRR</sequence>
<reference evidence="2" key="1">
    <citation type="journal article" date="2019" name="Int. J. Syst. Evol. Microbiol.">
        <title>The Global Catalogue of Microorganisms (GCM) 10K type strain sequencing project: providing services to taxonomists for standard genome sequencing and annotation.</title>
        <authorList>
            <consortium name="The Broad Institute Genomics Platform"/>
            <consortium name="The Broad Institute Genome Sequencing Center for Infectious Disease"/>
            <person name="Wu L."/>
            <person name="Ma J."/>
        </authorList>
    </citation>
    <scope>NUCLEOTIDE SEQUENCE [LARGE SCALE GENOMIC DNA]</scope>
    <source>
        <strain evidence="2">TBRC 7912</strain>
    </source>
</reference>
<name>A0ABV8FC97_9ACTN</name>
<dbReference type="Proteomes" id="UP001595698">
    <property type="component" value="Unassembled WGS sequence"/>
</dbReference>
<dbReference type="RefSeq" id="WP_386196485.1">
    <property type="nucleotide sequence ID" value="NZ_JBHSBC010000053.1"/>
</dbReference>
<evidence type="ECO:0000313" key="2">
    <source>
        <dbReference type="Proteomes" id="UP001595698"/>
    </source>
</evidence>
<protein>
    <recommendedName>
        <fullName evidence="3">Peptidase M16 N-terminal domain-containing protein</fullName>
    </recommendedName>
</protein>
<evidence type="ECO:0000313" key="1">
    <source>
        <dbReference type="EMBL" id="MFC3986324.1"/>
    </source>
</evidence>
<keyword evidence="2" id="KW-1185">Reference proteome</keyword>
<accession>A0ABV8FC97</accession>
<gene>
    <name evidence="1" type="ORF">ACFOYY_39770</name>
</gene>
<organism evidence="1 2">
    <name type="scientific">Streptosporangium jomthongense</name>
    <dbReference type="NCBI Taxonomy" id="1193683"/>
    <lineage>
        <taxon>Bacteria</taxon>
        <taxon>Bacillati</taxon>
        <taxon>Actinomycetota</taxon>
        <taxon>Actinomycetes</taxon>
        <taxon>Streptosporangiales</taxon>
        <taxon>Streptosporangiaceae</taxon>
        <taxon>Streptosporangium</taxon>
    </lineage>
</organism>
<proteinExistence type="predicted"/>
<evidence type="ECO:0008006" key="3">
    <source>
        <dbReference type="Google" id="ProtNLM"/>
    </source>
</evidence>
<dbReference type="EMBL" id="JBHSBC010000053">
    <property type="protein sequence ID" value="MFC3986324.1"/>
    <property type="molecule type" value="Genomic_DNA"/>
</dbReference>